<dbReference type="InterPro" id="IPR010679">
    <property type="entry name" value="DUF1254"/>
</dbReference>
<dbReference type="Pfam" id="PF06742">
    <property type="entry name" value="DUF1214"/>
    <property type="match status" value="1"/>
</dbReference>
<reference evidence="4" key="1">
    <citation type="submission" date="2023-04" db="EMBL/GenBank/DDBJ databases">
        <title>Black Yeasts Isolated from many extreme environments.</title>
        <authorList>
            <person name="Coleine C."/>
            <person name="Stajich J.E."/>
            <person name="Selbmann L."/>
        </authorList>
    </citation>
    <scope>NUCLEOTIDE SEQUENCE</scope>
    <source>
        <strain evidence="4">CCFEE 5312</strain>
    </source>
</reference>
<dbReference type="Gene3D" id="2.60.120.600">
    <property type="entry name" value="Domain of unknown function DUF1214, C-terminal domain"/>
    <property type="match status" value="1"/>
</dbReference>
<sequence length="432" mass="45472">MLVHPILLAGLAAFVQAAPLPDSSNALLQSLNLPIDEVGATAFSLLYGTPLVGFRQLASTSGILELDGTNVLASHDTAANASVHVVVRPNVDTIYSTGVFDLSATDLVVTVPPMEEDRFYLFAFYDPYGDLFATLGSVSASTPGEYLLRATDAHCDSYKGCITSPTPIGTLLVRVEVKNNSTDVTKVASYLSKCDLVPVNPHKPSYPPLTPADFANLSNSTALSTLEMTARLQSRAAPETARFQHAVPAILALAGIRSGSYHQPNCVNLTHASALAEAAVTAFTNSPSSFPSLGNGWSVYSSTYSGSFSSGTAIVARAVVAEQLYLQVTPANALYPTLGRKKTSLTDSKAYLFTFSGRPPVAEDGFWSLTMYNDAGYLVANAENTYAVGDRSNITFSSGGLVYNGGNGTTDGAFQVLVQDAGVPPPGNWTAK</sequence>
<dbReference type="EMBL" id="JAWDJX010000028">
    <property type="protein sequence ID" value="KAK3051112.1"/>
    <property type="molecule type" value="Genomic_DNA"/>
</dbReference>
<name>A0AAJ0DC38_9PEZI</name>
<evidence type="ECO:0000313" key="5">
    <source>
        <dbReference type="Proteomes" id="UP001271007"/>
    </source>
</evidence>
<dbReference type="Gene3D" id="2.60.40.1610">
    <property type="entry name" value="Domain of unknown function DUF1254"/>
    <property type="match status" value="1"/>
</dbReference>
<dbReference type="Pfam" id="PF06863">
    <property type="entry name" value="DUF1254"/>
    <property type="match status" value="1"/>
</dbReference>
<dbReference type="InterPro" id="IPR037050">
    <property type="entry name" value="DUF1254_sf"/>
</dbReference>
<accession>A0AAJ0DC38</accession>
<dbReference type="PANTHER" id="PTHR36509:SF3">
    <property type="entry name" value="SIGNAL PEPTIDE PROTEIN"/>
    <property type="match status" value="1"/>
</dbReference>
<evidence type="ECO:0000256" key="1">
    <source>
        <dbReference type="SAM" id="SignalP"/>
    </source>
</evidence>
<gene>
    <name evidence="4" type="ORF">LTR09_007862</name>
</gene>
<dbReference type="SUPFAM" id="SSF160935">
    <property type="entry name" value="VPA0735-like"/>
    <property type="match status" value="1"/>
</dbReference>
<keyword evidence="5" id="KW-1185">Reference proteome</keyword>
<comment type="caution">
    <text evidence="4">The sequence shown here is derived from an EMBL/GenBank/DDBJ whole genome shotgun (WGS) entry which is preliminary data.</text>
</comment>
<dbReference type="InterPro" id="IPR037049">
    <property type="entry name" value="DUF1214_C_sf"/>
</dbReference>
<feature type="chain" id="PRO_5042512178" evidence="1">
    <location>
        <begin position="18"/>
        <end position="432"/>
    </location>
</feature>
<dbReference type="Proteomes" id="UP001271007">
    <property type="component" value="Unassembled WGS sequence"/>
</dbReference>
<evidence type="ECO:0000259" key="2">
    <source>
        <dbReference type="Pfam" id="PF06742"/>
    </source>
</evidence>
<feature type="domain" description="DUF1254" evidence="3">
    <location>
        <begin position="70"/>
        <end position="192"/>
    </location>
</feature>
<feature type="signal peptide" evidence="1">
    <location>
        <begin position="1"/>
        <end position="17"/>
    </location>
</feature>
<dbReference type="InterPro" id="IPR010621">
    <property type="entry name" value="DUF1214"/>
</dbReference>
<evidence type="ECO:0000313" key="4">
    <source>
        <dbReference type="EMBL" id="KAK3051112.1"/>
    </source>
</evidence>
<protein>
    <submittedName>
        <fullName evidence="4">Uncharacterized protein</fullName>
    </submittedName>
</protein>
<dbReference type="PANTHER" id="PTHR36509">
    <property type="entry name" value="BLL3101 PROTEIN"/>
    <property type="match status" value="1"/>
</dbReference>
<feature type="domain" description="DUF1214" evidence="2">
    <location>
        <begin position="340"/>
        <end position="429"/>
    </location>
</feature>
<keyword evidence="1" id="KW-0732">Signal</keyword>
<organism evidence="4 5">
    <name type="scientific">Extremus antarcticus</name>
    <dbReference type="NCBI Taxonomy" id="702011"/>
    <lineage>
        <taxon>Eukaryota</taxon>
        <taxon>Fungi</taxon>
        <taxon>Dikarya</taxon>
        <taxon>Ascomycota</taxon>
        <taxon>Pezizomycotina</taxon>
        <taxon>Dothideomycetes</taxon>
        <taxon>Dothideomycetidae</taxon>
        <taxon>Mycosphaerellales</taxon>
        <taxon>Extremaceae</taxon>
        <taxon>Extremus</taxon>
    </lineage>
</organism>
<proteinExistence type="predicted"/>
<evidence type="ECO:0000259" key="3">
    <source>
        <dbReference type="Pfam" id="PF06863"/>
    </source>
</evidence>
<dbReference type="AlphaFoldDB" id="A0AAJ0DC38"/>